<protein>
    <submittedName>
        <fullName evidence="1">Uncharacterized protein</fullName>
    </submittedName>
</protein>
<evidence type="ECO:0000313" key="1">
    <source>
        <dbReference type="EMBL" id="ONM04916.1"/>
    </source>
</evidence>
<name>A0A1D6KQ71_MAIZE</name>
<proteinExistence type="predicted"/>
<gene>
    <name evidence="1" type="ORF">ZEAMMB73_Zm00001d032350</name>
</gene>
<sequence length="134" mass="15130">MATLIKGMARFKVLWSLDQPLDKVFLHREGQILVEISSLLQSRLRRRLLLCQCTRGLSVGTSQGINQSLCVCCHSFSSHVFISINCYGQVNNDVLLLLMRKFTAFKGLFNLLSHAPWIILAENDCDAGVYMELP</sequence>
<reference evidence="1" key="1">
    <citation type="submission" date="2015-12" db="EMBL/GenBank/DDBJ databases">
        <title>Update maize B73 reference genome by single molecule sequencing technologies.</title>
        <authorList>
            <consortium name="Maize Genome Sequencing Project"/>
            <person name="Ware D."/>
        </authorList>
    </citation>
    <scope>NUCLEOTIDE SEQUENCE [LARGE SCALE GENOMIC DNA]</scope>
    <source>
        <tissue evidence="1">Seedling</tissue>
    </source>
</reference>
<dbReference type="EMBL" id="CM007647">
    <property type="protein sequence ID" value="ONM04916.1"/>
    <property type="molecule type" value="Genomic_DNA"/>
</dbReference>
<dbReference type="AlphaFoldDB" id="A0A1D6KQ71"/>
<organism evidence="1">
    <name type="scientific">Zea mays</name>
    <name type="common">Maize</name>
    <dbReference type="NCBI Taxonomy" id="4577"/>
    <lineage>
        <taxon>Eukaryota</taxon>
        <taxon>Viridiplantae</taxon>
        <taxon>Streptophyta</taxon>
        <taxon>Embryophyta</taxon>
        <taxon>Tracheophyta</taxon>
        <taxon>Spermatophyta</taxon>
        <taxon>Magnoliopsida</taxon>
        <taxon>Liliopsida</taxon>
        <taxon>Poales</taxon>
        <taxon>Poaceae</taxon>
        <taxon>PACMAD clade</taxon>
        <taxon>Panicoideae</taxon>
        <taxon>Andropogonodae</taxon>
        <taxon>Andropogoneae</taxon>
        <taxon>Tripsacinae</taxon>
        <taxon>Zea</taxon>
    </lineage>
</organism>
<accession>A0A1D6KQ71</accession>